<keyword evidence="4" id="KW-1185">Reference proteome</keyword>
<proteinExistence type="predicted"/>
<gene>
    <name evidence="3" type="ORF">SEMRO_20_G014000.1</name>
</gene>
<evidence type="ECO:0000259" key="2">
    <source>
        <dbReference type="Pfam" id="PF20710"/>
    </source>
</evidence>
<comment type="caution">
    <text evidence="3">The sequence shown here is derived from an EMBL/GenBank/DDBJ whole genome shotgun (WGS) entry which is preliminary data.</text>
</comment>
<reference evidence="3" key="1">
    <citation type="submission" date="2020-06" db="EMBL/GenBank/DDBJ databases">
        <authorList>
            <consortium name="Plant Systems Biology data submission"/>
        </authorList>
    </citation>
    <scope>NUCLEOTIDE SEQUENCE</scope>
    <source>
        <strain evidence="3">D6</strain>
    </source>
</reference>
<feature type="region of interest" description="Disordered" evidence="1">
    <location>
        <begin position="153"/>
        <end position="178"/>
    </location>
</feature>
<feature type="region of interest" description="Disordered" evidence="1">
    <location>
        <begin position="1"/>
        <end position="24"/>
    </location>
</feature>
<dbReference type="EMBL" id="CAICTM010000020">
    <property type="protein sequence ID" value="CAB9497451.1"/>
    <property type="molecule type" value="Genomic_DNA"/>
</dbReference>
<protein>
    <recommendedName>
        <fullName evidence="2">DUF6824 domain-containing protein</fullName>
    </recommendedName>
</protein>
<name>A0A9N8D934_9STRA</name>
<organism evidence="3 4">
    <name type="scientific">Seminavis robusta</name>
    <dbReference type="NCBI Taxonomy" id="568900"/>
    <lineage>
        <taxon>Eukaryota</taxon>
        <taxon>Sar</taxon>
        <taxon>Stramenopiles</taxon>
        <taxon>Ochrophyta</taxon>
        <taxon>Bacillariophyta</taxon>
        <taxon>Bacillariophyceae</taxon>
        <taxon>Bacillariophycidae</taxon>
        <taxon>Naviculales</taxon>
        <taxon>Naviculaceae</taxon>
        <taxon>Seminavis</taxon>
    </lineage>
</organism>
<dbReference type="Proteomes" id="UP001153069">
    <property type="component" value="Unassembled WGS sequence"/>
</dbReference>
<feature type="domain" description="DUF6824" evidence="2">
    <location>
        <begin position="50"/>
        <end position="133"/>
    </location>
</feature>
<accession>A0A9N8D934</accession>
<evidence type="ECO:0000313" key="4">
    <source>
        <dbReference type="Proteomes" id="UP001153069"/>
    </source>
</evidence>
<dbReference type="Pfam" id="PF20710">
    <property type="entry name" value="DUF6824"/>
    <property type="match status" value="1"/>
</dbReference>
<evidence type="ECO:0000256" key="1">
    <source>
        <dbReference type="SAM" id="MobiDB-lite"/>
    </source>
</evidence>
<dbReference type="AlphaFoldDB" id="A0A9N8D934"/>
<evidence type="ECO:0000313" key="3">
    <source>
        <dbReference type="EMBL" id="CAB9497451.1"/>
    </source>
</evidence>
<sequence length="309" mass="33405">MQPSTMALGKEKRKTTVVVTSGADDTPVAPPVVDGLRELPDNFCPVEEVVLGGDENIAKIHPGNRRLQALIEAKLPQYAAPKRTIKARVVEEVMREIAEASHVGGFVHYDPNAKRWFALHDGRKIRNLISSLFRVALAERNKTSYGMTVDYSKQQERHKTSMYPPPKANAPNATAGRAVTAGPDHLSSPLPHDILALVSSPSPLKFRPSSPIASPPIFTICELNQPSNKSAHATVPNGVHARPGLNVRPTFVGSSPMEIPPVRKQPMSGASSISPAPFPFAYSPRQQAAQAAAGDLELEDLIKFLKESA</sequence>
<dbReference type="InterPro" id="IPR049227">
    <property type="entry name" value="DUF6824"/>
</dbReference>